<proteinExistence type="predicted"/>
<dbReference type="Proteomes" id="UP000189627">
    <property type="component" value="Chromosome 1"/>
</dbReference>
<gene>
    <name evidence="1" type="ORF">BJN34_09640</name>
</gene>
<sequence>MLRAPSARRSEPSQLLVISLLESGAGYEAQAEVLHRNAEGLTAFQWKVAQCLAQMDTGRGSERT</sequence>
<dbReference type="AlphaFoldDB" id="A0A1U9UNH4"/>
<dbReference type="KEGG" id="cuh:BJN34_09640"/>
<reference evidence="2" key="1">
    <citation type="submission" date="2017-02" db="EMBL/GenBank/DDBJ databases">
        <title>Complete genome sequence of Cupriavidus necator strain NH9, a 3-chlorobenzoate degrader.</title>
        <authorList>
            <person name="Moriuchi R."/>
            <person name="Dohra H."/>
            <person name="Ogawa N."/>
        </authorList>
    </citation>
    <scope>NUCLEOTIDE SEQUENCE [LARGE SCALE GENOMIC DNA]</scope>
    <source>
        <strain evidence="2">NH9</strain>
    </source>
</reference>
<accession>A0A1U9UNH4</accession>
<dbReference type="EMBL" id="CP017757">
    <property type="protein sequence ID" value="AQV94150.1"/>
    <property type="molecule type" value="Genomic_DNA"/>
</dbReference>
<protein>
    <submittedName>
        <fullName evidence="1">Uncharacterized protein</fullName>
    </submittedName>
</protein>
<evidence type="ECO:0000313" key="2">
    <source>
        <dbReference type="Proteomes" id="UP000189627"/>
    </source>
</evidence>
<name>A0A1U9UNH4_CUPNE</name>
<evidence type="ECO:0000313" key="1">
    <source>
        <dbReference type="EMBL" id="AQV94150.1"/>
    </source>
</evidence>
<organism evidence="1 2">
    <name type="scientific">Cupriavidus necator</name>
    <name type="common">Alcaligenes eutrophus</name>
    <name type="synonym">Ralstonia eutropha</name>
    <dbReference type="NCBI Taxonomy" id="106590"/>
    <lineage>
        <taxon>Bacteria</taxon>
        <taxon>Pseudomonadati</taxon>
        <taxon>Pseudomonadota</taxon>
        <taxon>Betaproteobacteria</taxon>
        <taxon>Burkholderiales</taxon>
        <taxon>Burkholderiaceae</taxon>
        <taxon>Cupriavidus</taxon>
    </lineage>
</organism>